<comment type="cofactor">
    <cofactor evidence="2">
        <name>Mg(2+)</name>
        <dbReference type="ChEBI" id="CHEBI:18420"/>
    </cofactor>
</comment>
<comment type="cofactor">
    <cofactor evidence="1">
        <name>Mn(2+)</name>
        <dbReference type="ChEBI" id="CHEBI:29035"/>
    </cofactor>
</comment>
<keyword evidence="9" id="KW-1185">Reference proteome</keyword>
<dbReference type="InterPro" id="IPR039121">
    <property type="entry name" value="NUDT19"/>
</dbReference>
<proteinExistence type="predicted"/>
<protein>
    <recommendedName>
        <fullName evidence="7">Nudix hydrolase domain-containing protein</fullName>
    </recommendedName>
</protein>
<sequence length="278" mass="31348">MSGKVREAACVVVFNHLEQILFVKRPKTSKAWANVMVFPGGKVDASDDNGHPSPLPHVPIRFLNAAIRELFEEVDIGLTTPSLYGHFTQEERRQWRKKIVQGETCFDEVTRSLQCTLRHEALVPFHQVTTPVGSPHRFDTWFFLTQISQAAAAQVETDGLELEELLWLTPKDALDGYAAGNFMFATPQFYLLHHLRQFDSWNHLVSTAKAQAKTPQPSVLPQRIPPSAEFPGTLTAFPGDPLYEPRIAFPFLHRVYLHPTDPAKSSVHLPPVLPSRIK</sequence>
<dbReference type="EMBL" id="VJMJ01000164">
    <property type="protein sequence ID" value="KAF0729484.1"/>
    <property type="molecule type" value="Genomic_DNA"/>
</dbReference>
<evidence type="ECO:0000256" key="1">
    <source>
        <dbReference type="ARBA" id="ARBA00001936"/>
    </source>
</evidence>
<evidence type="ECO:0000259" key="7">
    <source>
        <dbReference type="PROSITE" id="PS51462"/>
    </source>
</evidence>
<dbReference type="VEuPathDB" id="FungiDB:AeMF1_012441"/>
<name>A0A6G0WQ46_9STRA</name>
<feature type="domain" description="Nudix hydrolase" evidence="7">
    <location>
        <begin position="4"/>
        <end position="190"/>
    </location>
</feature>
<gene>
    <name evidence="8" type="ORF">Ae201684_012979</name>
</gene>
<evidence type="ECO:0000256" key="6">
    <source>
        <dbReference type="ARBA" id="ARBA00023211"/>
    </source>
</evidence>
<dbReference type="Proteomes" id="UP000481153">
    <property type="component" value="Unassembled WGS sequence"/>
</dbReference>
<organism evidence="8 9">
    <name type="scientific">Aphanomyces euteiches</name>
    <dbReference type="NCBI Taxonomy" id="100861"/>
    <lineage>
        <taxon>Eukaryota</taxon>
        <taxon>Sar</taxon>
        <taxon>Stramenopiles</taxon>
        <taxon>Oomycota</taxon>
        <taxon>Saprolegniomycetes</taxon>
        <taxon>Saprolegniales</taxon>
        <taxon>Verrucalvaceae</taxon>
        <taxon>Aphanomyces</taxon>
    </lineage>
</organism>
<dbReference type="PANTHER" id="PTHR12318">
    <property type="entry name" value="TESTOSTERONE-REGULATED PROTEIN RP2"/>
    <property type="match status" value="1"/>
</dbReference>
<evidence type="ECO:0000256" key="4">
    <source>
        <dbReference type="ARBA" id="ARBA00022801"/>
    </source>
</evidence>
<keyword evidence="6" id="KW-0464">Manganese</keyword>
<dbReference type="GO" id="GO:0046872">
    <property type="term" value="F:metal ion binding"/>
    <property type="evidence" value="ECO:0007669"/>
    <property type="project" value="UniProtKB-KW"/>
</dbReference>
<dbReference type="SUPFAM" id="SSF55811">
    <property type="entry name" value="Nudix"/>
    <property type="match status" value="1"/>
</dbReference>
<dbReference type="Pfam" id="PF00293">
    <property type="entry name" value="NUDIX"/>
    <property type="match status" value="1"/>
</dbReference>
<comment type="caution">
    <text evidence="8">The sequence shown here is derived from an EMBL/GenBank/DDBJ whole genome shotgun (WGS) entry which is preliminary data.</text>
</comment>
<evidence type="ECO:0000313" key="8">
    <source>
        <dbReference type="EMBL" id="KAF0729484.1"/>
    </source>
</evidence>
<dbReference type="GO" id="GO:0005739">
    <property type="term" value="C:mitochondrion"/>
    <property type="evidence" value="ECO:0007669"/>
    <property type="project" value="TreeGrafter"/>
</dbReference>
<dbReference type="AlphaFoldDB" id="A0A6G0WQ46"/>
<dbReference type="PANTHER" id="PTHR12318:SF0">
    <property type="entry name" value="ACYL-COENZYME A DIPHOSPHATASE NUDT19"/>
    <property type="match status" value="1"/>
</dbReference>
<evidence type="ECO:0000256" key="3">
    <source>
        <dbReference type="ARBA" id="ARBA00022723"/>
    </source>
</evidence>
<keyword evidence="4" id="KW-0378">Hydrolase</keyword>
<dbReference type="InterPro" id="IPR000086">
    <property type="entry name" value="NUDIX_hydrolase_dom"/>
</dbReference>
<keyword evidence="3" id="KW-0479">Metal-binding</keyword>
<dbReference type="Gene3D" id="3.90.79.10">
    <property type="entry name" value="Nucleoside Triphosphate Pyrophosphohydrolase"/>
    <property type="match status" value="1"/>
</dbReference>
<evidence type="ECO:0000256" key="2">
    <source>
        <dbReference type="ARBA" id="ARBA00001946"/>
    </source>
</evidence>
<dbReference type="GO" id="GO:0016818">
    <property type="term" value="F:hydrolase activity, acting on acid anhydrides, in phosphorus-containing anhydrides"/>
    <property type="evidence" value="ECO:0007669"/>
    <property type="project" value="InterPro"/>
</dbReference>
<accession>A0A6G0WQ46</accession>
<reference evidence="8 9" key="1">
    <citation type="submission" date="2019-07" db="EMBL/GenBank/DDBJ databases">
        <title>Genomics analysis of Aphanomyces spp. identifies a new class of oomycete effector associated with host adaptation.</title>
        <authorList>
            <person name="Gaulin E."/>
        </authorList>
    </citation>
    <scope>NUCLEOTIDE SEQUENCE [LARGE SCALE GENOMIC DNA]</scope>
    <source>
        <strain evidence="8 9">ATCC 201684</strain>
    </source>
</reference>
<evidence type="ECO:0000256" key="5">
    <source>
        <dbReference type="ARBA" id="ARBA00022842"/>
    </source>
</evidence>
<keyword evidence="5" id="KW-0460">Magnesium</keyword>
<dbReference type="InterPro" id="IPR015797">
    <property type="entry name" value="NUDIX_hydrolase-like_dom_sf"/>
</dbReference>
<dbReference type="PROSITE" id="PS51462">
    <property type="entry name" value="NUDIX"/>
    <property type="match status" value="1"/>
</dbReference>
<evidence type="ECO:0000313" key="9">
    <source>
        <dbReference type="Proteomes" id="UP000481153"/>
    </source>
</evidence>